<gene>
    <name evidence="1" type="ORF">BRYFOR_06908</name>
</gene>
<dbReference type="EMBL" id="ACCL02000007">
    <property type="protein sequence ID" value="EET61263.1"/>
    <property type="molecule type" value="Genomic_DNA"/>
</dbReference>
<dbReference type="AlphaFoldDB" id="C6LE59"/>
<organism evidence="1 2">
    <name type="scientific">Marvinbryantia formatexigens DSM 14469</name>
    <dbReference type="NCBI Taxonomy" id="478749"/>
    <lineage>
        <taxon>Bacteria</taxon>
        <taxon>Bacillati</taxon>
        <taxon>Bacillota</taxon>
        <taxon>Clostridia</taxon>
        <taxon>Lachnospirales</taxon>
        <taxon>Lachnospiraceae</taxon>
        <taxon>Marvinbryantia</taxon>
    </lineage>
</organism>
<dbReference type="Proteomes" id="UP000005561">
    <property type="component" value="Unassembled WGS sequence"/>
</dbReference>
<comment type="caution">
    <text evidence="1">The sequence shown here is derived from an EMBL/GenBank/DDBJ whole genome shotgun (WGS) entry which is preliminary data.</text>
</comment>
<protein>
    <submittedName>
        <fullName evidence="1">Uncharacterized protein</fullName>
    </submittedName>
</protein>
<evidence type="ECO:0000313" key="1">
    <source>
        <dbReference type="EMBL" id="EET61263.1"/>
    </source>
</evidence>
<reference evidence="1" key="1">
    <citation type="submission" date="2009-07" db="EMBL/GenBank/DDBJ databases">
        <authorList>
            <person name="Weinstock G."/>
            <person name="Sodergren E."/>
            <person name="Clifton S."/>
            <person name="Fulton L."/>
            <person name="Fulton B."/>
            <person name="Courtney L."/>
            <person name="Fronick C."/>
            <person name="Harrison M."/>
            <person name="Strong C."/>
            <person name="Farmer C."/>
            <person name="Delahaunty K."/>
            <person name="Markovic C."/>
            <person name="Hall O."/>
            <person name="Minx P."/>
            <person name="Tomlinson C."/>
            <person name="Mitreva M."/>
            <person name="Nelson J."/>
            <person name="Hou S."/>
            <person name="Wollam A."/>
            <person name="Pepin K.H."/>
            <person name="Johnson M."/>
            <person name="Bhonagiri V."/>
            <person name="Nash W.E."/>
            <person name="Warren W."/>
            <person name="Chinwalla A."/>
            <person name="Mardis E.R."/>
            <person name="Wilson R.K."/>
        </authorList>
    </citation>
    <scope>NUCLEOTIDE SEQUENCE [LARGE SCALE GENOMIC DNA]</scope>
    <source>
        <strain evidence="1">DSM 14469</strain>
    </source>
</reference>
<evidence type="ECO:0000313" key="2">
    <source>
        <dbReference type="Proteomes" id="UP000005561"/>
    </source>
</evidence>
<keyword evidence="2" id="KW-1185">Reference proteome</keyword>
<proteinExistence type="predicted"/>
<sequence length="76" mass="8714">MRAYPAEGFQRASGNRIFRAPARKIPAEEPHILSKTIMTWNRISVKLPEQKSAVPGKRKTAIYVSEKRIHDKNIDL</sequence>
<name>C6LE59_9FIRM</name>
<accession>C6LE59</accession>